<proteinExistence type="inferred from homology"/>
<dbReference type="Pfam" id="PF00752">
    <property type="entry name" value="XPG_N"/>
    <property type="match status" value="1"/>
</dbReference>
<dbReference type="GO" id="GO:0004518">
    <property type="term" value="F:nuclease activity"/>
    <property type="evidence" value="ECO:0007669"/>
    <property type="project" value="InterPro"/>
</dbReference>
<dbReference type="Gene3D" id="3.40.50.1010">
    <property type="entry name" value="5'-nuclease"/>
    <property type="match status" value="1"/>
</dbReference>
<dbReference type="GO" id="GO:0006417">
    <property type="term" value="P:regulation of translation"/>
    <property type="evidence" value="ECO:0007669"/>
    <property type="project" value="UniProtKB-KW"/>
</dbReference>
<keyword evidence="1" id="KW-0810">Translation regulation</keyword>
<reference evidence="6 7" key="1">
    <citation type="journal article" date="2015" name="Fungal Genet. Biol.">
        <title>Evolution of novel wood decay mechanisms in Agaricales revealed by the genome sequences of Fistulina hepatica and Cylindrobasidium torrendii.</title>
        <authorList>
            <person name="Floudas D."/>
            <person name="Held B.W."/>
            <person name="Riley R."/>
            <person name="Nagy L.G."/>
            <person name="Koehler G."/>
            <person name="Ransdell A.S."/>
            <person name="Younus H."/>
            <person name="Chow J."/>
            <person name="Chiniquy J."/>
            <person name="Lipzen A."/>
            <person name="Tritt A."/>
            <person name="Sun H."/>
            <person name="Haridas S."/>
            <person name="LaButti K."/>
            <person name="Ohm R.A."/>
            <person name="Kues U."/>
            <person name="Blanchette R.A."/>
            <person name="Grigoriev I.V."/>
            <person name="Minto R.E."/>
            <person name="Hibbett D.S."/>
        </authorList>
    </citation>
    <scope>NUCLEOTIDE SEQUENCE [LARGE SCALE GENOMIC DNA]</scope>
    <source>
        <strain evidence="6 7">FP15055 ss-10</strain>
    </source>
</reference>
<evidence type="ECO:0000256" key="1">
    <source>
        <dbReference type="ARBA" id="ARBA00022845"/>
    </source>
</evidence>
<evidence type="ECO:0000259" key="3">
    <source>
        <dbReference type="Pfam" id="PF00752"/>
    </source>
</evidence>
<dbReference type="Pfam" id="PF12247">
    <property type="entry name" value="MKT1_N"/>
    <property type="match status" value="1"/>
</dbReference>
<protein>
    <submittedName>
        <fullName evidence="6">XPG I-region protein</fullName>
    </submittedName>
</protein>
<keyword evidence="7" id="KW-1185">Reference proteome</keyword>
<gene>
    <name evidence="6" type="ORF">CYLTODRAFT_494435</name>
</gene>
<dbReference type="CDD" id="cd09858">
    <property type="entry name" value="PIN_MKT1"/>
    <property type="match status" value="1"/>
</dbReference>
<dbReference type="InterPro" id="IPR022040">
    <property type="entry name" value="MKT1_N"/>
</dbReference>
<dbReference type="InterPro" id="IPR022039">
    <property type="entry name" value="MKT1_C"/>
</dbReference>
<evidence type="ECO:0000313" key="6">
    <source>
        <dbReference type="EMBL" id="KIY62747.1"/>
    </source>
</evidence>
<dbReference type="Pfam" id="PF12246">
    <property type="entry name" value="MKT1_C"/>
    <property type="match status" value="1"/>
</dbReference>
<evidence type="ECO:0000259" key="5">
    <source>
        <dbReference type="Pfam" id="PF12247"/>
    </source>
</evidence>
<dbReference type="SUPFAM" id="SSF88723">
    <property type="entry name" value="PIN domain-like"/>
    <property type="match status" value="1"/>
</dbReference>
<evidence type="ECO:0000313" key="7">
    <source>
        <dbReference type="Proteomes" id="UP000054007"/>
    </source>
</evidence>
<dbReference type="EMBL" id="KN880752">
    <property type="protein sequence ID" value="KIY62747.1"/>
    <property type="molecule type" value="Genomic_DNA"/>
</dbReference>
<accession>A0A0D7AX13</accession>
<dbReference type="InterPro" id="IPR006085">
    <property type="entry name" value="XPG_DNA_repair_N"/>
</dbReference>
<comment type="similarity">
    <text evidence="2">Belongs to the XPG/RAD2 endonuclease family.</text>
</comment>
<evidence type="ECO:0000259" key="4">
    <source>
        <dbReference type="Pfam" id="PF12246"/>
    </source>
</evidence>
<sequence length="780" mass="87210">MPIKHFDNYLNERKHLQTLPLSTLSDTRLGIDAAHYLNALMESPPSREPLLAATGGLPLGLTQRLESDLRVLEKLHIKPVFVFPGIPPTRKFKAPQFHQEYAQACADRQAAWDQYEHGHEEEATRLFAGKAEIKHHDLWRMILRVFRHRNVEFLVAPYLAAPQLIYLQRQQKSYVHSVYGPTEILLYPGAGRNVEKLITSIDLLSSTPTFTYIIKHQILHDLGVDDNLFMDIGVLLGYDQTTPSFPPTAHEQGLKATVDMVKYYKSGHSTILAFGDHQVTKSMQFHDNFARVRSVIRFALILASDGIVTPLPLALPGAPASGPHSITAADIPADLSELFSNRFPDEVYYYLSRGLMGPQALSWLASGQITEVPPLDNGETTEYKRFVKEVITEGQTGPRATALALISSVTHHFWGKRVVQGHFWFDQENHGHKNNKPIMHHSTATSQLAERVGGWNVNYVIIEEELRRQNSSTIDFALCLGATATDRLAGRTRGAKGQNNPTGQLEKKDEVVANVIWRFLELRGFLMNQHTHTGLARAMHTAIKQSRVNDKFQDSLYLFLEMVRAGVMHGNLWSQRAFSGGPSFGGDDEKMCMLLVMRVLSIVPLNFKPQSWSAPLSRELLVFNSFVRSLTRALRTLIETTALNMLLRDDCRRARDDFLDIALSLPFQGEVNTGFGVLAKVYLDALTTLNGGLRVMDANAEGVRESKDVALEICEETLGGGVTNGGMGSGRGVRGEVERGFRFWDICVVAMRVLHAEGAVMKELVDQFEAAEAWLAPMRP</sequence>
<feature type="domain" description="Post-transcriptional regulator MKT1 N-terminal" evidence="5">
    <location>
        <begin position="332"/>
        <end position="425"/>
    </location>
</feature>
<feature type="domain" description="XPG N-terminal" evidence="3">
    <location>
        <begin position="1"/>
        <end position="94"/>
    </location>
</feature>
<dbReference type="PANTHER" id="PTHR11081:SF32">
    <property type="entry name" value="POST-TRANSCRIPTIONAL REGULATOR MKT1"/>
    <property type="match status" value="1"/>
</dbReference>
<evidence type="ECO:0000256" key="2">
    <source>
        <dbReference type="ARBA" id="ARBA00024023"/>
    </source>
</evidence>
<feature type="domain" description="Post-transcriptional regulator MKT1 C-terminal" evidence="4">
    <location>
        <begin position="518"/>
        <end position="776"/>
    </location>
</feature>
<dbReference type="InterPro" id="IPR006084">
    <property type="entry name" value="XPG/Rad2"/>
</dbReference>
<dbReference type="GO" id="GO:0003730">
    <property type="term" value="F:mRNA 3'-UTR binding"/>
    <property type="evidence" value="ECO:0007669"/>
    <property type="project" value="TreeGrafter"/>
</dbReference>
<dbReference type="AlphaFoldDB" id="A0A0D7AX13"/>
<dbReference type="PANTHER" id="PTHR11081">
    <property type="entry name" value="FLAP ENDONUCLEASE FAMILY MEMBER"/>
    <property type="match status" value="1"/>
</dbReference>
<dbReference type="Proteomes" id="UP000054007">
    <property type="component" value="Unassembled WGS sequence"/>
</dbReference>
<dbReference type="InterPro" id="IPR029060">
    <property type="entry name" value="PIN-like_dom_sf"/>
</dbReference>
<dbReference type="STRING" id="1314674.A0A0D7AX13"/>
<name>A0A0D7AX13_9AGAR</name>
<dbReference type="OrthoDB" id="17262at2759"/>
<organism evidence="6 7">
    <name type="scientific">Cylindrobasidium torrendii FP15055 ss-10</name>
    <dbReference type="NCBI Taxonomy" id="1314674"/>
    <lineage>
        <taxon>Eukaryota</taxon>
        <taxon>Fungi</taxon>
        <taxon>Dikarya</taxon>
        <taxon>Basidiomycota</taxon>
        <taxon>Agaricomycotina</taxon>
        <taxon>Agaricomycetes</taxon>
        <taxon>Agaricomycetidae</taxon>
        <taxon>Agaricales</taxon>
        <taxon>Marasmiineae</taxon>
        <taxon>Physalacriaceae</taxon>
        <taxon>Cylindrobasidium</taxon>
    </lineage>
</organism>